<feature type="domain" description="Peptidase M16 C-terminal" evidence="2">
    <location>
        <begin position="172"/>
        <end position="346"/>
    </location>
</feature>
<protein>
    <recommendedName>
        <fullName evidence="2">Peptidase M16 C-terminal domain-containing protein</fullName>
    </recommendedName>
</protein>
<dbReference type="RefSeq" id="WP_191626404.1">
    <property type="nucleotide sequence ID" value="NZ_CABVHX010000003.1"/>
</dbReference>
<dbReference type="Proteomes" id="UP000325375">
    <property type="component" value="Unassembled WGS sequence"/>
</dbReference>
<evidence type="ECO:0000259" key="2">
    <source>
        <dbReference type="Pfam" id="PF05193"/>
    </source>
</evidence>
<organism evidence="3 4">
    <name type="scientific">Pseudomonas fluorescens</name>
    <dbReference type="NCBI Taxonomy" id="294"/>
    <lineage>
        <taxon>Bacteria</taxon>
        <taxon>Pseudomonadati</taxon>
        <taxon>Pseudomonadota</taxon>
        <taxon>Gammaproteobacteria</taxon>
        <taxon>Pseudomonadales</taxon>
        <taxon>Pseudomonadaceae</taxon>
        <taxon>Pseudomonas</taxon>
    </lineage>
</organism>
<dbReference type="InterPro" id="IPR050361">
    <property type="entry name" value="MPP/UQCRC_Complex"/>
</dbReference>
<comment type="similarity">
    <text evidence="1">Belongs to the peptidase M16 family.</text>
</comment>
<evidence type="ECO:0000256" key="1">
    <source>
        <dbReference type="ARBA" id="ARBA00007261"/>
    </source>
</evidence>
<dbReference type="Pfam" id="PF05193">
    <property type="entry name" value="Peptidase_M16_C"/>
    <property type="match status" value="1"/>
</dbReference>
<sequence length="417" mass="47207">MNVSTTESTSHPTYEFTLDNGLKIIVREDHRIPKVYSTLMYGVGAVNERPEDWGLSILLSNVLQDNYWKEVNFLHEPLYDGCFYTSLDYFQLDFPVLREQLDTALKCQAHLMNRIPDDEVIRHQLELLIQKTKGDSAFEEDSGNSPEFEALIETGTTRYRPREGITANLERLTLEQVKQWHKMWYGPNNAVLCVAGDIKVDEVKRLAEKYFGGLARCDLPDRPIVRGPAEPGYRQTTQHINTKYPQMLIIFNTPSLVTTTDHQSVRALQVICELLSKSAPAHLTSVGQNPAYIFASTFRISRGASRLRFAYYFEGDADEAESGFWSLVDALIQSPLSPADIEPAIAAVCTKRQEFNDSLKGQSKTIARLVSNGSPWQLIDLDVPKLRELTPADIQRAAKTFLTRERASVGRSYPVEK</sequence>
<reference evidence="3 4" key="1">
    <citation type="submission" date="2019-09" db="EMBL/GenBank/DDBJ databases">
        <authorList>
            <person name="Chandra G."/>
            <person name="Truman W A."/>
        </authorList>
    </citation>
    <scope>NUCLEOTIDE SEQUENCE [LARGE SCALE GENOMIC DNA]</scope>
    <source>
        <strain evidence="3">PS718</strain>
    </source>
</reference>
<accession>A0A5E7ARV8</accession>
<gene>
    <name evidence="3" type="ORF">PS718_01087</name>
</gene>
<name>A0A5E7ARV8_PSEFL</name>
<evidence type="ECO:0000313" key="4">
    <source>
        <dbReference type="Proteomes" id="UP000325375"/>
    </source>
</evidence>
<dbReference type="InterPro" id="IPR007863">
    <property type="entry name" value="Peptidase_M16_C"/>
</dbReference>
<dbReference type="InterPro" id="IPR011249">
    <property type="entry name" value="Metalloenz_LuxS/M16"/>
</dbReference>
<dbReference type="GO" id="GO:0046872">
    <property type="term" value="F:metal ion binding"/>
    <property type="evidence" value="ECO:0007669"/>
    <property type="project" value="InterPro"/>
</dbReference>
<dbReference type="AlphaFoldDB" id="A0A5E7ARV8"/>
<dbReference type="Gene3D" id="3.30.830.10">
    <property type="entry name" value="Metalloenzyme, LuxS/M16 peptidase-like"/>
    <property type="match status" value="2"/>
</dbReference>
<dbReference type="EMBL" id="CABVHX010000003">
    <property type="protein sequence ID" value="VVN80770.1"/>
    <property type="molecule type" value="Genomic_DNA"/>
</dbReference>
<dbReference type="SUPFAM" id="SSF63411">
    <property type="entry name" value="LuxS/MPP-like metallohydrolase"/>
    <property type="match status" value="2"/>
</dbReference>
<dbReference type="PANTHER" id="PTHR11851">
    <property type="entry name" value="METALLOPROTEASE"/>
    <property type="match status" value="1"/>
</dbReference>
<proteinExistence type="inferred from homology"/>
<evidence type="ECO:0000313" key="3">
    <source>
        <dbReference type="EMBL" id="VVN80770.1"/>
    </source>
</evidence>
<dbReference type="PANTHER" id="PTHR11851:SF49">
    <property type="entry name" value="MITOCHONDRIAL-PROCESSING PEPTIDASE SUBUNIT ALPHA"/>
    <property type="match status" value="1"/>
</dbReference>